<accession>A0A846QNJ3</accession>
<evidence type="ECO:0000313" key="1">
    <source>
        <dbReference type="EMBL" id="NJB69698.1"/>
    </source>
</evidence>
<dbReference type="AlphaFoldDB" id="A0A846QNJ3"/>
<proteinExistence type="predicted"/>
<dbReference type="Proteomes" id="UP000590442">
    <property type="component" value="Unassembled WGS sequence"/>
</dbReference>
<organism evidence="1 2">
    <name type="scientific">Saonia flava</name>
    <dbReference type="NCBI Taxonomy" id="523696"/>
    <lineage>
        <taxon>Bacteria</taxon>
        <taxon>Pseudomonadati</taxon>
        <taxon>Bacteroidota</taxon>
        <taxon>Flavobacteriia</taxon>
        <taxon>Flavobacteriales</taxon>
        <taxon>Flavobacteriaceae</taxon>
        <taxon>Saonia</taxon>
    </lineage>
</organism>
<protein>
    <submittedName>
        <fullName evidence="1">Uncharacterized protein</fullName>
    </submittedName>
</protein>
<comment type="caution">
    <text evidence="1">The sequence shown here is derived from an EMBL/GenBank/DDBJ whole genome shotgun (WGS) entry which is preliminary data.</text>
</comment>
<gene>
    <name evidence="1" type="ORF">GGR42_000160</name>
</gene>
<reference evidence="1 2" key="1">
    <citation type="submission" date="2020-03" db="EMBL/GenBank/DDBJ databases">
        <title>Genomic Encyclopedia of Type Strains, Phase IV (KMG-IV): sequencing the most valuable type-strain genomes for metagenomic binning, comparative biology and taxonomic classification.</title>
        <authorList>
            <person name="Goeker M."/>
        </authorList>
    </citation>
    <scope>NUCLEOTIDE SEQUENCE [LARGE SCALE GENOMIC DNA]</scope>
    <source>
        <strain evidence="1 2">DSM 29762</strain>
    </source>
</reference>
<dbReference type="EMBL" id="JAATJJ010000001">
    <property type="protein sequence ID" value="NJB69698.1"/>
    <property type="molecule type" value="Genomic_DNA"/>
</dbReference>
<sequence>MEKIYSEQQNACRLAKVCPETVKFLLNYSRSLYITKYDYISFEGNLN</sequence>
<evidence type="ECO:0000313" key="2">
    <source>
        <dbReference type="Proteomes" id="UP000590442"/>
    </source>
</evidence>
<keyword evidence="2" id="KW-1185">Reference proteome</keyword>
<name>A0A846QNJ3_9FLAO</name>